<dbReference type="SUPFAM" id="SSF53800">
    <property type="entry name" value="Chelatase"/>
    <property type="match status" value="1"/>
</dbReference>
<protein>
    <submittedName>
        <fullName evidence="3">Sirohydrochlorin chelatase</fullName>
    </submittedName>
</protein>
<sequence length="116" mass="12233">MNGLLLFAHGSRDPLWFAPFERLRERVAAGGTPVALAYLEFAQPELAEAAAQLAAQGCTHIRVVPVFLAAGAHVRADLPELIESARAALPGVQFELRPPVGEDAAVLDAIARVALG</sequence>
<accession>A0ABV7GXT0</accession>
<gene>
    <name evidence="3" type="ORF">ACFOEN_01565</name>
</gene>
<evidence type="ECO:0000256" key="1">
    <source>
        <dbReference type="ARBA" id="ARBA00022723"/>
    </source>
</evidence>
<dbReference type="Pfam" id="PF01903">
    <property type="entry name" value="CbiX"/>
    <property type="match status" value="1"/>
</dbReference>
<dbReference type="InterPro" id="IPR050963">
    <property type="entry name" value="Sirohydro_Cobaltochel/CbiX"/>
</dbReference>
<keyword evidence="2" id="KW-0456">Lyase</keyword>
<dbReference type="Gene3D" id="3.40.50.1400">
    <property type="match status" value="1"/>
</dbReference>
<organism evidence="3 4">
    <name type="scientific">Piscinibacterium candidicorallinum</name>
    <dbReference type="NCBI Taxonomy" id="1793872"/>
    <lineage>
        <taxon>Bacteria</taxon>
        <taxon>Pseudomonadati</taxon>
        <taxon>Pseudomonadota</taxon>
        <taxon>Betaproteobacteria</taxon>
        <taxon>Burkholderiales</taxon>
        <taxon>Piscinibacterium</taxon>
    </lineage>
</organism>
<evidence type="ECO:0000313" key="3">
    <source>
        <dbReference type="EMBL" id="MFC3146325.1"/>
    </source>
</evidence>
<dbReference type="Proteomes" id="UP001595556">
    <property type="component" value="Unassembled WGS sequence"/>
</dbReference>
<reference evidence="4" key="1">
    <citation type="journal article" date="2019" name="Int. J. Syst. Evol. Microbiol.">
        <title>The Global Catalogue of Microorganisms (GCM) 10K type strain sequencing project: providing services to taxonomists for standard genome sequencing and annotation.</title>
        <authorList>
            <consortium name="The Broad Institute Genomics Platform"/>
            <consortium name="The Broad Institute Genome Sequencing Center for Infectious Disease"/>
            <person name="Wu L."/>
            <person name="Ma J."/>
        </authorList>
    </citation>
    <scope>NUCLEOTIDE SEQUENCE [LARGE SCALE GENOMIC DNA]</scope>
    <source>
        <strain evidence="4">KCTC 52168</strain>
    </source>
</reference>
<dbReference type="InterPro" id="IPR002762">
    <property type="entry name" value="CbiX-like"/>
</dbReference>
<comment type="caution">
    <text evidence="3">The sequence shown here is derived from an EMBL/GenBank/DDBJ whole genome shotgun (WGS) entry which is preliminary data.</text>
</comment>
<dbReference type="PANTHER" id="PTHR33542">
    <property type="entry name" value="SIROHYDROCHLORIN FERROCHELATASE, CHLOROPLASTIC"/>
    <property type="match status" value="1"/>
</dbReference>
<evidence type="ECO:0000256" key="2">
    <source>
        <dbReference type="ARBA" id="ARBA00023239"/>
    </source>
</evidence>
<dbReference type="EMBL" id="JBHRTI010000003">
    <property type="protein sequence ID" value="MFC3146325.1"/>
    <property type="molecule type" value="Genomic_DNA"/>
</dbReference>
<name>A0ABV7GXT0_9BURK</name>
<dbReference type="RefSeq" id="WP_377300602.1">
    <property type="nucleotide sequence ID" value="NZ_CP180191.1"/>
</dbReference>
<keyword evidence="4" id="KW-1185">Reference proteome</keyword>
<dbReference type="CDD" id="cd03416">
    <property type="entry name" value="CbiX_SirB_N"/>
    <property type="match status" value="1"/>
</dbReference>
<keyword evidence="1" id="KW-0479">Metal-binding</keyword>
<evidence type="ECO:0000313" key="4">
    <source>
        <dbReference type="Proteomes" id="UP001595556"/>
    </source>
</evidence>
<proteinExistence type="predicted"/>
<dbReference type="PANTHER" id="PTHR33542:SF3">
    <property type="entry name" value="SIROHYDROCHLORIN FERROCHELATASE, CHLOROPLASTIC"/>
    <property type="match status" value="1"/>
</dbReference>